<dbReference type="STRING" id="44941.A0A397VRH5"/>
<dbReference type="GO" id="GO:0005524">
    <property type="term" value="F:ATP binding"/>
    <property type="evidence" value="ECO:0007669"/>
    <property type="project" value="InterPro"/>
</dbReference>
<dbReference type="EMBL" id="QKWP01000185">
    <property type="protein sequence ID" value="RIB25155.1"/>
    <property type="molecule type" value="Genomic_DNA"/>
</dbReference>
<dbReference type="CDD" id="cd19481">
    <property type="entry name" value="RecA-like_protease"/>
    <property type="match status" value="1"/>
</dbReference>
<gene>
    <name evidence="2" type="ORF">C2G38_2031280</name>
</gene>
<dbReference type="SUPFAM" id="SSF52540">
    <property type="entry name" value="P-loop containing nucleoside triphosphate hydrolases"/>
    <property type="match status" value="1"/>
</dbReference>
<dbReference type="Pfam" id="PF22942">
    <property type="entry name" value="DUF7025"/>
    <property type="match status" value="1"/>
</dbReference>
<dbReference type="Proteomes" id="UP000266673">
    <property type="component" value="Unassembled WGS sequence"/>
</dbReference>
<feature type="domain" description="AAA+ ATPase" evidence="1">
    <location>
        <begin position="442"/>
        <end position="571"/>
    </location>
</feature>
<keyword evidence="3" id="KW-1185">Reference proteome</keyword>
<sequence>MQNNDTVEVKDTPNEDWQWKCFNEWFSRETYKMVRKEKKTGKSRQSVPFKVVYSVDKDGIHKTIVEFGFQPLIKLIQDIIPGNSAKYDQDSEITQNIIAGSRGISDRGVRIVRIVPSNNNFGKEFKVNAQHLYHVMEKLRDKKGCEKIYLRSLIKFLEQEYEQTDTLRATMLSNNAVSFDMLWLFYAQNIPVFYTCKTTGQWLGGIVSSTYVKFNHFNQKKLFIISIRVIDYDGVGFKRCNIFRKIEEFEGEMNFSALPVMPSQICKVRNRLMKIITENGKRFFELASEKHFKNYNGSLFRWKDTGKCMQLEKRNANGRVMIDLQSFAVMNPDYDMDNALPPNKCDVELLVDNGVYLEKDKIHQEEIYLHAPAVVYGFSFALKEWGMFEVSKFMDIQFDKDALDYLVMPQNKKEIIKGLVKQYADPNKMIEENGLDPIRKKGNGCIFLCYGPPGTGKTLTAESVAEFLERPLLKISVHELGAEPKDLEKQLAKILEISYAWKSVLLLDEADIYLEKRNTTDLKRNMMVGVFLRLLEYYQEVLFLTTNRVVNFDDAICSRVSMFIHYTKLGPSERHSVWTNFIKRAGLSLKADNFIEYELNGREIRNVINIARALAQDKNEDLVADFVIDIIKTVQNEANECKKLMNEYVVFSKLNYQLIYCTFKIYTYYVFQLLENITPLFEILYLY</sequence>
<dbReference type="InterPro" id="IPR054289">
    <property type="entry name" value="DUF7025"/>
</dbReference>
<proteinExistence type="predicted"/>
<dbReference type="SMART" id="SM00382">
    <property type="entry name" value="AAA"/>
    <property type="match status" value="1"/>
</dbReference>
<evidence type="ECO:0000313" key="2">
    <source>
        <dbReference type="EMBL" id="RIB25155.1"/>
    </source>
</evidence>
<keyword evidence="2" id="KW-0378">Hydrolase</keyword>
<organism evidence="2 3">
    <name type="scientific">Gigaspora rosea</name>
    <dbReference type="NCBI Taxonomy" id="44941"/>
    <lineage>
        <taxon>Eukaryota</taxon>
        <taxon>Fungi</taxon>
        <taxon>Fungi incertae sedis</taxon>
        <taxon>Mucoromycota</taxon>
        <taxon>Glomeromycotina</taxon>
        <taxon>Glomeromycetes</taxon>
        <taxon>Diversisporales</taxon>
        <taxon>Gigasporaceae</taxon>
        <taxon>Gigaspora</taxon>
    </lineage>
</organism>
<dbReference type="OrthoDB" id="10042665at2759"/>
<dbReference type="Pfam" id="PF00004">
    <property type="entry name" value="AAA"/>
    <property type="match status" value="1"/>
</dbReference>
<accession>A0A397VRH5</accession>
<dbReference type="Gene3D" id="3.40.50.300">
    <property type="entry name" value="P-loop containing nucleotide triphosphate hydrolases"/>
    <property type="match status" value="1"/>
</dbReference>
<reference evidence="2 3" key="1">
    <citation type="submission" date="2018-06" db="EMBL/GenBank/DDBJ databases">
        <title>Comparative genomics reveals the genomic features of Rhizophagus irregularis, R. cerebriforme, R. diaphanum and Gigaspora rosea, and their symbiotic lifestyle signature.</title>
        <authorList>
            <person name="Morin E."/>
            <person name="San Clemente H."/>
            <person name="Chen E.C.H."/>
            <person name="De La Providencia I."/>
            <person name="Hainaut M."/>
            <person name="Kuo A."/>
            <person name="Kohler A."/>
            <person name="Murat C."/>
            <person name="Tang N."/>
            <person name="Roy S."/>
            <person name="Loubradou J."/>
            <person name="Henrissat B."/>
            <person name="Grigoriev I.V."/>
            <person name="Corradi N."/>
            <person name="Roux C."/>
            <person name="Martin F.M."/>
        </authorList>
    </citation>
    <scope>NUCLEOTIDE SEQUENCE [LARGE SCALE GENOMIC DNA]</scope>
    <source>
        <strain evidence="2 3">DAOM 194757</strain>
    </source>
</reference>
<dbReference type="InterPro" id="IPR003959">
    <property type="entry name" value="ATPase_AAA_core"/>
</dbReference>
<dbReference type="AlphaFoldDB" id="A0A397VRH5"/>
<evidence type="ECO:0000313" key="3">
    <source>
        <dbReference type="Proteomes" id="UP000266673"/>
    </source>
</evidence>
<comment type="caution">
    <text evidence="2">The sequence shown here is derived from an EMBL/GenBank/DDBJ whole genome shotgun (WGS) entry which is preliminary data.</text>
</comment>
<evidence type="ECO:0000259" key="1">
    <source>
        <dbReference type="SMART" id="SM00382"/>
    </source>
</evidence>
<dbReference type="PANTHER" id="PTHR46411:SF3">
    <property type="entry name" value="AAA+ ATPASE DOMAIN-CONTAINING PROTEIN"/>
    <property type="match status" value="1"/>
</dbReference>
<name>A0A397VRH5_9GLOM</name>
<protein>
    <submittedName>
        <fullName evidence="2">P-loop containing nucleoside triphosphate hydrolase protein</fullName>
    </submittedName>
</protein>
<dbReference type="PANTHER" id="PTHR46411">
    <property type="entry name" value="FAMILY ATPASE, PUTATIVE-RELATED"/>
    <property type="match status" value="1"/>
</dbReference>
<dbReference type="InterPro" id="IPR027417">
    <property type="entry name" value="P-loop_NTPase"/>
</dbReference>
<dbReference type="GO" id="GO:0016887">
    <property type="term" value="F:ATP hydrolysis activity"/>
    <property type="evidence" value="ECO:0007669"/>
    <property type="project" value="InterPro"/>
</dbReference>
<dbReference type="InterPro" id="IPR003593">
    <property type="entry name" value="AAA+_ATPase"/>
</dbReference>